<name>A0ABQ5DXM2_9ASTR</name>
<accession>A0ABQ5DXM2</accession>
<feature type="coiled-coil region" evidence="1">
    <location>
        <begin position="60"/>
        <end position="87"/>
    </location>
</feature>
<dbReference type="Proteomes" id="UP001151760">
    <property type="component" value="Unassembled WGS sequence"/>
</dbReference>
<proteinExistence type="predicted"/>
<protein>
    <submittedName>
        <fullName evidence="2">Uncharacterized protein</fullName>
    </submittedName>
</protein>
<keyword evidence="3" id="KW-1185">Reference proteome</keyword>
<evidence type="ECO:0000313" key="2">
    <source>
        <dbReference type="EMBL" id="GJT42961.1"/>
    </source>
</evidence>
<sequence length="113" mass="13794">MEAYKKVHNETVRSELRMAVVQQSMEMDMWEIKEKLAERREQMAIRAYEEDKRHEELNQKIEEDKRREELNQKIEELKNLIQSCIQNFIWLRFMYHLLAVIKSDHGILGYVPD</sequence>
<comment type="caution">
    <text evidence="2">The sequence shown here is derived from an EMBL/GenBank/DDBJ whole genome shotgun (WGS) entry which is preliminary data.</text>
</comment>
<reference evidence="2" key="1">
    <citation type="journal article" date="2022" name="Int. J. Mol. Sci.">
        <title>Draft Genome of Tanacetum Coccineum: Genomic Comparison of Closely Related Tanacetum-Family Plants.</title>
        <authorList>
            <person name="Yamashiro T."/>
            <person name="Shiraishi A."/>
            <person name="Nakayama K."/>
            <person name="Satake H."/>
        </authorList>
    </citation>
    <scope>NUCLEOTIDE SEQUENCE</scope>
</reference>
<evidence type="ECO:0000313" key="3">
    <source>
        <dbReference type="Proteomes" id="UP001151760"/>
    </source>
</evidence>
<gene>
    <name evidence="2" type="ORF">Tco_0951676</name>
</gene>
<dbReference type="EMBL" id="BQNB010015689">
    <property type="protein sequence ID" value="GJT42961.1"/>
    <property type="molecule type" value="Genomic_DNA"/>
</dbReference>
<evidence type="ECO:0000256" key="1">
    <source>
        <dbReference type="SAM" id="Coils"/>
    </source>
</evidence>
<keyword evidence="1" id="KW-0175">Coiled coil</keyword>
<organism evidence="2 3">
    <name type="scientific">Tanacetum coccineum</name>
    <dbReference type="NCBI Taxonomy" id="301880"/>
    <lineage>
        <taxon>Eukaryota</taxon>
        <taxon>Viridiplantae</taxon>
        <taxon>Streptophyta</taxon>
        <taxon>Embryophyta</taxon>
        <taxon>Tracheophyta</taxon>
        <taxon>Spermatophyta</taxon>
        <taxon>Magnoliopsida</taxon>
        <taxon>eudicotyledons</taxon>
        <taxon>Gunneridae</taxon>
        <taxon>Pentapetalae</taxon>
        <taxon>asterids</taxon>
        <taxon>campanulids</taxon>
        <taxon>Asterales</taxon>
        <taxon>Asteraceae</taxon>
        <taxon>Asteroideae</taxon>
        <taxon>Anthemideae</taxon>
        <taxon>Anthemidinae</taxon>
        <taxon>Tanacetum</taxon>
    </lineage>
</organism>
<reference evidence="2" key="2">
    <citation type="submission" date="2022-01" db="EMBL/GenBank/DDBJ databases">
        <authorList>
            <person name="Yamashiro T."/>
            <person name="Shiraishi A."/>
            <person name="Satake H."/>
            <person name="Nakayama K."/>
        </authorList>
    </citation>
    <scope>NUCLEOTIDE SEQUENCE</scope>
</reference>